<evidence type="ECO:0000313" key="3">
    <source>
        <dbReference type="Proteomes" id="UP000300381"/>
    </source>
</evidence>
<organism evidence="2 3">
    <name type="scientific">Veillonella tobetsuensis</name>
    <dbReference type="NCBI Taxonomy" id="1110546"/>
    <lineage>
        <taxon>Bacteria</taxon>
        <taxon>Bacillati</taxon>
        <taxon>Bacillota</taxon>
        <taxon>Negativicutes</taxon>
        <taxon>Veillonellales</taxon>
        <taxon>Veillonellaceae</taxon>
        <taxon>Veillonella</taxon>
    </lineage>
</organism>
<dbReference type="RefSeq" id="WP_137660940.1">
    <property type="nucleotide sequence ID" value="NZ_BJCQ01000027.1"/>
</dbReference>
<keyword evidence="1" id="KW-1133">Transmembrane helix</keyword>
<accession>A0A480B329</accession>
<dbReference type="Proteomes" id="UP000300381">
    <property type="component" value="Unassembled WGS sequence"/>
</dbReference>
<protein>
    <recommendedName>
        <fullName evidence="4">Lipoprotein</fullName>
    </recommendedName>
</protein>
<name>A0A480B329_9FIRM</name>
<dbReference type="AlphaFoldDB" id="A0A480B329"/>
<comment type="caution">
    <text evidence="2">The sequence shown here is derived from an EMBL/GenBank/DDBJ whole genome shotgun (WGS) entry which is preliminary data.</text>
</comment>
<gene>
    <name evidence="2" type="ORF">PAGU1578_12470</name>
</gene>
<evidence type="ECO:0000256" key="1">
    <source>
        <dbReference type="SAM" id="Phobius"/>
    </source>
</evidence>
<sequence>MNKVTKLIVIIMSIIATSMIFSGCGTITAEDLTGEYVLVDHGKETKEDGKKYYLMIKEKDIFFENKPAIEIRFTKQRYNQELDKYYYTNSDFYVDAKTLKEFDRQSRQFTLNEDKTIVIDDIQYKKISNDNVNLNDTNYTDNYIYRDLNNLPKYRNATDDTIRDIVYY</sequence>
<dbReference type="PROSITE" id="PS51257">
    <property type="entry name" value="PROKAR_LIPOPROTEIN"/>
    <property type="match status" value="1"/>
</dbReference>
<keyword evidence="1" id="KW-0812">Transmembrane</keyword>
<reference evidence="2 3" key="1">
    <citation type="submission" date="2019-03" db="EMBL/GenBank/DDBJ databases">
        <title>Draft genome sequences of two Veillonella tobetsuensis clinical isolates from intraoperative bronchial fluids of elderly patients with pulmonary carcinoma.</title>
        <authorList>
            <person name="Akiyama T."/>
        </authorList>
    </citation>
    <scope>NUCLEOTIDE SEQUENCE [LARGE SCALE GENOMIC DNA]</scope>
    <source>
        <strain evidence="2 3">PAGU 1578</strain>
    </source>
</reference>
<keyword evidence="1" id="KW-0472">Membrane</keyword>
<evidence type="ECO:0008006" key="4">
    <source>
        <dbReference type="Google" id="ProtNLM"/>
    </source>
</evidence>
<evidence type="ECO:0000313" key="2">
    <source>
        <dbReference type="EMBL" id="GCL67626.1"/>
    </source>
</evidence>
<feature type="transmembrane region" description="Helical" evidence="1">
    <location>
        <begin position="7"/>
        <end position="29"/>
    </location>
</feature>
<dbReference type="EMBL" id="BJCQ01000027">
    <property type="protein sequence ID" value="GCL67626.1"/>
    <property type="molecule type" value="Genomic_DNA"/>
</dbReference>
<proteinExistence type="predicted"/>